<keyword evidence="2" id="KW-1185">Reference proteome</keyword>
<comment type="caution">
    <text evidence="1">The sequence shown here is derived from an EMBL/GenBank/DDBJ whole genome shotgun (WGS) entry which is preliminary data.</text>
</comment>
<dbReference type="Proteomes" id="UP000033428">
    <property type="component" value="Unassembled WGS sequence"/>
</dbReference>
<protein>
    <submittedName>
        <fullName evidence="1">Uncharacterized protein</fullName>
    </submittedName>
</protein>
<gene>
    <name evidence="1" type="ORF">OMAG_001316</name>
</gene>
<dbReference type="EMBL" id="JYNY01000254">
    <property type="protein sequence ID" value="KJJ84815.1"/>
    <property type="molecule type" value="Genomic_DNA"/>
</dbReference>
<evidence type="ECO:0000313" key="2">
    <source>
        <dbReference type="Proteomes" id="UP000033428"/>
    </source>
</evidence>
<name>A0A0F0CTQ9_9BACT</name>
<reference evidence="1 2" key="1">
    <citation type="submission" date="2015-02" db="EMBL/GenBank/DDBJ databases">
        <title>Single-cell genomics of uncultivated deep-branching MTB reveals a conserved set of magnetosome genes.</title>
        <authorList>
            <person name="Kolinko S."/>
            <person name="Richter M."/>
            <person name="Glockner F.O."/>
            <person name="Brachmann A."/>
            <person name="Schuler D."/>
        </authorList>
    </citation>
    <scope>NUCLEOTIDE SEQUENCE [LARGE SCALE GENOMIC DNA]</scope>
    <source>
        <strain evidence="1">SKK-01</strain>
    </source>
</reference>
<organism evidence="1 2">
    <name type="scientific">Candidatus Omnitrophus magneticus</name>
    <dbReference type="NCBI Taxonomy" id="1609969"/>
    <lineage>
        <taxon>Bacteria</taxon>
        <taxon>Pseudomonadati</taxon>
        <taxon>Candidatus Omnitrophota</taxon>
        <taxon>Candidatus Omnitrophus</taxon>
    </lineage>
</organism>
<accession>A0A0F0CTQ9</accession>
<sequence length="44" mass="5106">MLHYHIQDNSGDIRILSYCVFSLIFRVGADEKQPPIQKNKTLES</sequence>
<proteinExistence type="predicted"/>
<evidence type="ECO:0000313" key="1">
    <source>
        <dbReference type="EMBL" id="KJJ84815.1"/>
    </source>
</evidence>
<dbReference type="AlphaFoldDB" id="A0A0F0CTQ9"/>